<comment type="caution">
    <text evidence="9">The sequence shown here is derived from an EMBL/GenBank/DDBJ whole genome shotgun (WGS) entry which is preliminary data.</text>
</comment>
<keyword evidence="4 7" id="KW-1133">Transmembrane helix</keyword>
<proteinExistence type="predicted"/>
<evidence type="ECO:0000313" key="9">
    <source>
        <dbReference type="EMBL" id="MBO8193648.1"/>
    </source>
</evidence>
<evidence type="ECO:0000256" key="4">
    <source>
        <dbReference type="ARBA" id="ARBA00022989"/>
    </source>
</evidence>
<feature type="transmembrane region" description="Helical" evidence="7">
    <location>
        <begin position="345"/>
        <end position="363"/>
    </location>
</feature>
<feature type="region of interest" description="Disordered" evidence="6">
    <location>
        <begin position="540"/>
        <end position="574"/>
    </location>
</feature>
<evidence type="ECO:0000256" key="3">
    <source>
        <dbReference type="ARBA" id="ARBA00022692"/>
    </source>
</evidence>
<dbReference type="RefSeq" id="WP_209240766.1">
    <property type="nucleotide sequence ID" value="NZ_JADKMA010000090.1"/>
</dbReference>
<feature type="transmembrane region" description="Helical" evidence="7">
    <location>
        <begin position="375"/>
        <end position="396"/>
    </location>
</feature>
<comment type="subcellular location">
    <subcellularLocation>
        <location evidence="1">Cell membrane</location>
        <topology evidence="1">Multi-pass membrane protein</topology>
    </subcellularLocation>
</comment>
<organism evidence="9 10">
    <name type="scientific">Streptomyces oryzae</name>
    <dbReference type="NCBI Taxonomy" id="1434886"/>
    <lineage>
        <taxon>Bacteria</taxon>
        <taxon>Bacillati</taxon>
        <taxon>Actinomycetota</taxon>
        <taxon>Actinomycetes</taxon>
        <taxon>Kitasatosporales</taxon>
        <taxon>Streptomycetaceae</taxon>
        <taxon>Streptomyces</taxon>
    </lineage>
</organism>
<feature type="region of interest" description="Disordered" evidence="6">
    <location>
        <begin position="454"/>
        <end position="475"/>
    </location>
</feature>
<feature type="transmembrane region" description="Helical" evidence="7">
    <location>
        <begin position="303"/>
        <end position="324"/>
    </location>
</feature>
<reference evidence="9 10" key="1">
    <citation type="submission" date="2020-11" db="EMBL/GenBank/DDBJ databases">
        <title>Streptomyces spirodelae sp. nov., isolated from duckweed.</title>
        <authorList>
            <person name="Saimee Y."/>
            <person name="Duangmal K."/>
        </authorList>
    </citation>
    <scope>NUCLEOTIDE SEQUENCE [LARGE SCALE GENOMIC DNA]</scope>
    <source>
        <strain evidence="9 10">S16-07</strain>
    </source>
</reference>
<name>A0ABS3XE34_9ACTN</name>
<keyword evidence="5 7" id="KW-0472">Membrane</keyword>
<feature type="transmembrane region" description="Helical" evidence="7">
    <location>
        <begin position="748"/>
        <end position="768"/>
    </location>
</feature>
<dbReference type="PANTHER" id="PTHR30287">
    <property type="entry name" value="MEMBRANE COMPONENT OF PREDICTED ABC SUPERFAMILY METABOLITE UPTAKE TRANSPORTER"/>
    <property type="match status" value="1"/>
</dbReference>
<keyword evidence="10" id="KW-1185">Reference proteome</keyword>
<feature type="transmembrane region" description="Helical" evidence="7">
    <location>
        <begin position="35"/>
        <end position="54"/>
    </location>
</feature>
<feature type="domain" description="ABC3 transporter permease C-terminal" evidence="8">
    <location>
        <begin position="665"/>
        <end position="776"/>
    </location>
</feature>
<evidence type="ECO:0000313" key="10">
    <source>
        <dbReference type="Proteomes" id="UP001519064"/>
    </source>
</evidence>
<dbReference type="PANTHER" id="PTHR30287:SF1">
    <property type="entry name" value="INNER MEMBRANE PROTEIN"/>
    <property type="match status" value="1"/>
</dbReference>
<evidence type="ECO:0000256" key="7">
    <source>
        <dbReference type="SAM" id="Phobius"/>
    </source>
</evidence>
<feature type="domain" description="ABC3 transporter permease C-terminal" evidence="8">
    <location>
        <begin position="215"/>
        <end position="325"/>
    </location>
</feature>
<feature type="compositionally biased region" description="Polar residues" evidence="6">
    <location>
        <begin position="464"/>
        <end position="475"/>
    </location>
</feature>
<dbReference type="InterPro" id="IPR003838">
    <property type="entry name" value="ABC3_permease_C"/>
</dbReference>
<dbReference type="Pfam" id="PF02687">
    <property type="entry name" value="FtsX"/>
    <property type="match status" value="2"/>
</dbReference>
<evidence type="ECO:0000256" key="1">
    <source>
        <dbReference type="ARBA" id="ARBA00004651"/>
    </source>
</evidence>
<protein>
    <submittedName>
        <fullName evidence="9">ABC transporter permease</fullName>
    </submittedName>
</protein>
<keyword evidence="2" id="KW-1003">Cell membrane</keyword>
<feature type="transmembrane region" description="Helical" evidence="7">
    <location>
        <begin position="661"/>
        <end position="680"/>
    </location>
</feature>
<evidence type="ECO:0000256" key="2">
    <source>
        <dbReference type="ARBA" id="ARBA00022475"/>
    </source>
</evidence>
<feature type="transmembrane region" description="Helical" evidence="7">
    <location>
        <begin position="205"/>
        <end position="229"/>
    </location>
</feature>
<keyword evidence="3 7" id="KW-0812">Transmembrane</keyword>
<evidence type="ECO:0000256" key="6">
    <source>
        <dbReference type="SAM" id="MobiDB-lite"/>
    </source>
</evidence>
<dbReference type="InterPro" id="IPR038766">
    <property type="entry name" value="Membrane_comp_ABC_pdt"/>
</dbReference>
<dbReference type="Proteomes" id="UP001519064">
    <property type="component" value="Unassembled WGS sequence"/>
</dbReference>
<gene>
    <name evidence="9" type="ORF">ITI46_18565</name>
</gene>
<sequence>MSRRTRAHPVREWTRDLTMGVGFAFSGRQGWIRTVLTAVGVGLGVAMLLLAAAVPKMMGAQESRGDARSVNGSVAGNVTAEDDAKATDRTVLSEDAGTKYHSLELYGRTLQADGDHPVTPPGTDRVPGPGEMLVSPALKKLLASDEGAELAHRLDARVVGVIGDEGLLGPHELAFYLGSDKLKPDDAARVKFFGEIEQRQPVDPVLILLGTVACAVLLMPVAIFIGTAARFGGERRDQRLAALRLVGADAAMTRRIAAGESLAGGLLGMLFGGLVFVLGRQLIGSVTLFGLSVFPSDVVPDVWLGALVLLGVPLMTVGVSVFALRGVTIEPVRVVRENTPRPRRLWWRLLPPFAGLALLLPLAGALRGGGEVNEIQVVSGVVLLLGGIALLLPWAVERLVGMLRGGPVSWQLAVRRLQLSSGTATRAVSGITVAVAGAVALQLLFAGAEADTSHPTGLKRTADGTVSVTDTSAGSTDARQLTRALKNTEGVASATGFLEGNQAVEGKKDAYTEVFVGSCATLRELADLDSCREGQVFRAMPGKQSGEDDSVEPPPPAGSALKVAGPGGHGTATWRIPARTPAVTGKRSAWGMPFAGVLVTPSALPADRLDSQYSAWVRLKDDEPEAMEHVRTTVFRHDPAAFAMPIRDREPSAAFRQVSRGIFAAASAVLVLIGASMVISQLEQLRERKRQLAVLVAFGTRRTTLGASVLWQTAIPVALGLALATGFGIGLGWALLRMIGQSVTDWSSIVPMLGAGTAVIATVTLLSMPQLWRLMRPDGLRTE</sequence>
<accession>A0ABS3XE34</accession>
<feature type="transmembrane region" description="Helical" evidence="7">
    <location>
        <begin position="717"/>
        <end position="736"/>
    </location>
</feature>
<evidence type="ECO:0000256" key="5">
    <source>
        <dbReference type="ARBA" id="ARBA00023136"/>
    </source>
</evidence>
<dbReference type="EMBL" id="JADKMA010000090">
    <property type="protein sequence ID" value="MBO8193648.1"/>
    <property type="molecule type" value="Genomic_DNA"/>
</dbReference>
<evidence type="ECO:0000259" key="8">
    <source>
        <dbReference type="Pfam" id="PF02687"/>
    </source>
</evidence>
<feature type="transmembrane region" description="Helical" evidence="7">
    <location>
        <begin position="262"/>
        <end position="283"/>
    </location>
</feature>